<dbReference type="Gene3D" id="1.25.10.10">
    <property type="entry name" value="Leucine-rich Repeat Variant"/>
    <property type="match status" value="1"/>
</dbReference>
<dbReference type="Proteomes" id="UP000324974">
    <property type="component" value="Chromosome"/>
</dbReference>
<reference evidence="3" key="1">
    <citation type="submission" date="2019-08" db="EMBL/GenBank/DDBJ databases">
        <title>Limnoglobus roseus gen. nov., sp. nov., a novel freshwater planctomycete with a giant genome from the family Gemmataceae.</title>
        <authorList>
            <person name="Kulichevskaya I.S."/>
            <person name="Naumoff D.G."/>
            <person name="Miroshnikov K."/>
            <person name="Ivanova A."/>
            <person name="Philippov D.A."/>
            <person name="Hakobyan A."/>
            <person name="Rijpstra I.C."/>
            <person name="Sinninghe Damste J.S."/>
            <person name="Liesack W."/>
            <person name="Dedysh S.N."/>
        </authorList>
    </citation>
    <scope>NUCLEOTIDE SEQUENCE [LARGE SCALE GENOMIC DNA]</scope>
    <source>
        <strain evidence="3">PX52</strain>
    </source>
</reference>
<evidence type="ECO:0000256" key="1">
    <source>
        <dbReference type="SAM" id="MobiDB-lite"/>
    </source>
</evidence>
<dbReference type="SUPFAM" id="SSF48371">
    <property type="entry name" value="ARM repeat"/>
    <property type="match status" value="1"/>
</dbReference>
<dbReference type="RefSeq" id="WP_168219286.1">
    <property type="nucleotide sequence ID" value="NZ_CP042425.1"/>
</dbReference>
<proteinExistence type="predicted"/>
<organism evidence="2 3">
    <name type="scientific">Limnoglobus roseus</name>
    <dbReference type="NCBI Taxonomy" id="2598579"/>
    <lineage>
        <taxon>Bacteria</taxon>
        <taxon>Pseudomonadati</taxon>
        <taxon>Planctomycetota</taxon>
        <taxon>Planctomycetia</taxon>
        <taxon>Gemmatales</taxon>
        <taxon>Gemmataceae</taxon>
        <taxon>Limnoglobus</taxon>
    </lineage>
</organism>
<feature type="region of interest" description="Disordered" evidence="1">
    <location>
        <begin position="145"/>
        <end position="174"/>
    </location>
</feature>
<dbReference type="AlphaFoldDB" id="A0A5C1AHW3"/>
<dbReference type="Pfam" id="PF13646">
    <property type="entry name" value="HEAT_2"/>
    <property type="match status" value="1"/>
</dbReference>
<sequence length="174" mass="18565">MSLRRVMRASSVGLFVLGVCGLIATESFVSANKAEDAKKYTEQLKTSKDPKKRAEALEELGKLGQIMKSLVEPALPEIAKSLDDKNADVRKAGALAYGRVDPDPKDAVPALVNLLKNDKEEAVKIAAAQGLAAMGDKAKEAVSSLREVQKSEDKKSKLAKAAGEAMKSINGKKK</sequence>
<keyword evidence="3" id="KW-1185">Reference proteome</keyword>
<dbReference type="EMBL" id="CP042425">
    <property type="protein sequence ID" value="QEL19029.1"/>
    <property type="molecule type" value="Genomic_DNA"/>
</dbReference>
<dbReference type="InterPro" id="IPR011989">
    <property type="entry name" value="ARM-like"/>
</dbReference>
<feature type="compositionally biased region" description="Basic and acidic residues" evidence="1">
    <location>
        <begin position="147"/>
        <end position="156"/>
    </location>
</feature>
<dbReference type="KEGG" id="lrs:PX52LOC_06083"/>
<gene>
    <name evidence="2" type="ORF">PX52LOC_06083</name>
</gene>
<protein>
    <submittedName>
        <fullName evidence="2">HEAT repeat domain-containing protein</fullName>
    </submittedName>
</protein>
<evidence type="ECO:0000313" key="3">
    <source>
        <dbReference type="Proteomes" id="UP000324974"/>
    </source>
</evidence>
<name>A0A5C1AHW3_9BACT</name>
<dbReference type="InterPro" id="IPR016024">
    <property type="entry name" value="ARM-type_fold"/>
</dbReference>
<accession>A0A5C1AHW3</accession>
<evidence type="ECO:0000313" key="2">
    <source>
        <dbReference type="EMBL" id="QEL19029.1"/>
    </source>
</evidence>